<keyword evidence="3 8" id="KW-0812">Transmembrane</keyword>
<feature type="transmembrane region" description="Helical" evidence="8">
    <location>
        <begin position="281"/>
        <end position="307"/>
    </location>
</feature>
<feature type="transmembrane region" description="Helical" evidence="8">
    <location>
        <begin position="834"/>
        <end position="854"/>
    </location>
</feature>
<comment type="subcellular location">
    <subcellularLocation>
        <location evidence="1">Cell membrane</location>
        <topology evidence="1">Multi-pass membrane protein</topology>
    </subcellularLocation>
</comment>
<evidence type="ECO:0000313" key="12">
    <source>
        <dbReference type="Proteomes" id="UP000222106"/>
    </source>
</evidence>
<evidence type="ECO:0000256" key="3">
    <source>
        <dbReference type="ARBA" id="ARBA00022692"/>
    </source>
</evidence>
<feature type="region of interest" description="Disordered" evidence="7">
    <location>
        <begin position="157"/>
        <end position="181"/>
    </location>
</feature>
<keyword evidence="5 8" id="KW-0472">Membrane</keyword>
<feature type="transmembrane region" description="Helical" evidence="8">
    <location>
        <begin position="330"/>
        <end position="360"/>
    </location>
</feature>
<evidence type="ECO:0000313" key="11">
    <source>
        <dbReference type="EMBL" id="PFG40763.1"/>
    </source>
</evidence>
<accession>A0A2A9EPQ5</accession>
<proteinExistence type="inferred from homology"/>
<protein>
    <submittedName>
        <fullName evidence="11">Putative ABC transport system permease protein</fullName>
    </submittedName>
</protein>
<dbReference type="OrthoDB" id="9780560at2"/>
<dbReference type="InterPro" id="IPR050250">
    <property type="entry name" value="Macrolide_Exporter_MacB"/>
</dbReference>
<dbReference type="InterPro" id="IPR025857">
    <property type="entry name" value="MacB_PCD"/>
</dbReference>
<dbReference type="AlphaFoldDB" id="A0A2A9EPQ5"/>
<feature type="domain" description="MacB-like periplasmic core" evidence="10">
    <location>
        <begin position="22"/>
        <end position="251"/>
    </location>
</feature>
<feature type="compositionally biased region" description="Low complexity" evidence="7">
    <location>
        <begin position="158"/>
        <end position="180"/>
    </location>
</feature>
<keyword evidence="12" id="KW-1185">Reference proteome</keyword>
<feature type="domain" description="ABC3 transporter permease C-terminal" evidence="9">
    <location>
        <begin position="285"/>
        <end position="405"/>
    </location>
</feature>
<name>A0A2A9EPQ5_9MICO</name>
<reference evidence="11 12" key="1">
    <citation type="submission" date="2017-10" db="EMBL/GenBank/DDBJ databases">
        <title>Sequencing the genomes of 1000 actinobacteria strains.</title>
        <authorList>
            <person name="Klenk H.-P."/>
        </authorList>
    </citation>
    <scope>NUCLEOTIDE SEQUENCE [LARGE SCALE GENOMIC DNA]</scope>
    <source>
        <strain evidence="11 12">DSM 21838</strain>
    </source>
</reference>
<dbReference type="PANTHER" id="PTHR30572">
    <property type="entry name" value="MEMBRANE COMPONENT OF TRANSPORTER-RELATED"/>
    <property type="match status" value="1"/>
</dbReference>
<dbReference type="PANTHER" id="PTHR30572:SF4">
    <property type="entry name" value="ABC TRANSPORTER PERMEASE YTRF"/>
    <property type="match status" value="1"/>
</dbReference>
<sequence length="870" mass="87296">MIRLTISQMRTGARRLAAAGVAVVVATAFVAATLLAGVLARDTTYRTVTASLADAAVVARGTDDRPLGPEDVASVAGLAEVAAADGVLQLYAQVRAGGEQDAALVTPVASHEALQVFDPVEGGLPGAAGEAALTSSTAERLGVGVGDVVRLEHEELAPATTTGTSDGGPSDASGSSSEGTWEVVSDELTVTGLVRDPQAILGSASTVLVPRGQAEAWAAAATPEGELRYAEVLVAGAAGSSDEQVAAAVRAALPQADVRTTVEEAEAKTAELTGQAQTLTYFVLAFAAVAMFVAALVIANTFQVLVAQRARTLALLRCVGATKAQVHRSVLLEAGVLGVVASAAGLLLGLALGQGALWFLQGADLGVEVAPTVPLTLPVLAVPLLTGTAVTVLAALAPARTATRVAPLSALRPAPDPASRAGGGRVRRWSAVVLGTLGALLLGGASTAMLVLDDAGDLMGVALLVGVAGGIMSFAGVMVGAVFLVPRAVAVVGRALTALAGRHRATAQLATVNSTRNPRRTSATASALVIGVALVVMMATGAATARTSLDRALAETFPVDVLVEGETVTAAHLTAVRDVEDVSVATPVTRALVQLGTGATATELEVLGIDPARAVEVVRDPALFSELDDDTLLLGDRVAETAGLTTGKDVVVGTGQARVTRTVIVVPAGTLAVVAAPTLQELAPGAPVVGVWARLADDAPAAERVRDVQDAVVEASDGVVPYVTGLAAERQIYTEVIDTLLAIVVGLLGVAVLIALVGVANTLSLSVIERRHEHALLRAVGLTRSQLRGTLMVEGALIALVGTSLGAVLGTLYGWAGSAVLLGATGDVTLAVPWLHLSAVAVVALVAGLGASVLPARSAVRTPPVAALAA</sequence>
<evidence type="ECO:0000256" key="8">
    <source>
        <dbReference type="SAM" id="Phobius"/>
    </source>
</evidence>
<dbReference type="Pfam" id="PF02687">
    <property type="entry name" value="FtsX"/>
    <property type="match status" value="2"/>
</dbReference>
<feature type="transmembrane region" description="Helical" evidence="8">
    <location>
        <begin position="380"/>
        <end position="399"/>
    </location>
</feature>
<evidence type="ECO:0000256" key="7">
    <source>
        <dbReference type="SAM" id="MobiDB-lite"/>
    </source>
</evidence>
<feature type="transmembrane region" description="Helical" evidence="8">
    <location>
        <begin position="429"/>
        <end position="452"/>
    </location>
</feature>
<dbReference type="InterPro" id="IPR003838">
    <property type="entry name" value="ABC3_permease_C"/>
</dbReference>
<comment type="similarity">
    <text evidence="6">Belongs to the ABC-4 integral membrane protein family.</text>
</comment>
<dbReference type="RefSeq" id="WP_098484617.1">
    <property type="nucleotide sequence ID" value="NZ_PDJI01000004.1"/>
</dbReference>
<evidence type="ECO:0000259" key="9">
    <source>
        <dbReference type="Pfam" id="PF02687"/>
    </source>
</evidence>
<feature type="transmembrane region" description="Helical" evidence="8">
    <location>
        <begin position="523"/>
        <end position="543"/>
    </location>
</feature>
<dbReference type="Pfam" id="PF12704">
    <property type="entry name" value="MacB_PCD"/>
    <property type="match status" value="1"/>
</dbReference>
<dbReference type="EMBL" id="PDJI01000004">
    <property type="protein sequence ID" value="PFG40763.1"/>
    <property type="molecule type" value="Genomic_DNA"/>
</dbReference>
<evidence type="ECO:0000256" key="6">
    <source>
        <dbReference type="ARBA" id="ARBA00038076"/>
    </source>
</evidence>
<evidence type="ECO:0000256" key="5">
    <source>
        <dbReference type="ARBA" id="ARBA00023136"/>
    </source>
</evidence>
<evidence type="ECO:0000256" key="2">
    <source>
        <dbReference type="ARBA" id="ARBA00022475"/>
    </source>
</evidence>
<dbReference type="GO" id="GO:0005886">
    <property type="term" value="C:plasma membrane"/>
    <property type="evidence" value="ECO:0007669"/>
    <property type="project" value="UniProtKB-SubCell"/>
</dbReference>
<feature type="transmembrane region" description="Helical" evidence="8">
    <location>
        <begin position="740"/>
        <end position="768"/>
    </location>
</feature>
<feature type="domain" description="ABC3 transporter permease C-terminal" evidence="9">
    <location>
        <begin position="747"/>
        <end position="864"/>
    </location>
</feature>
<feature type="transmembrane region" description="Helical" evidence="8">
    <location>
        <begin position="789"/>
        <end position="814"/>
    </location>
</feature>
<keyword evidence="4 8" id="KW-1133">Transmembrane helix</keyword>
<evidence type="ECO:0000256" key="1">
    <source>
        <dbReference type="ARBA" id="ARBA00004651"/>
    </source>
</evidence>
<evidence type="ECO:0000256" key="4">
    <source>
        <dbReference type="ARBA" id="ARBA00022989"/>
    </source>
</evidence>
<feature type="transmembrane region" description="Helical" evidence="8">
    <location>
        <begin position="458"/>
        <end position="485"/>
    </location>
</feature>
<dbReference type="Proteomes" id="UP000222106">
    <property type="component" value="Unassembled WGS sequence"/>
</dbReference>
<dbReference type="GO" id="GO:0022857">
    <property type="term" value="F:transmembrane transporter activity"/>
    <property type="evidence" value="ECO:0007669"/>
    <property type="project" value="TreeGrafter"/>
</dbReference>
<keyword evidence="2" id="KW-1003">Cell membrane</keyword>
<gene>
    <name evidence="11" type="ORF">ATJ97_3297</name>
</gene>
<comment type="caution">
    <text evidence="11">The sequence shown here is derived from an EMBL/GenBank/DDBJ whole genome shotgun (WGS) entry which is preliminary data.</text>
</comment>
<evidence type="ECO:0000259" key="10">
    <source>
        <dbReference type="Pfam" id="PF12704"/>
    </source>
</evidence>
<organism evidence="11 12">
    <name type="scientific">Georgenia soli</name>
    <dbReference type="NCBI Taxonomy" id="638953"/>
    <lineage>
        <taxon>Bacteria</taxon>
        <taxon>Bacillati</taxon>
        <taxon>Actinomycetota</taxon>
        <taxon>Actinomycetes</taxon>
        <taxon>Micrococcales</taxon>
        <taxon>Bogoriellaceae</taxon>
        <taxon>Georgenia</taxon>
    </lineage>
</organism>